<evidence type="ECO:0008006" key="3">
    <source>
        <dbReference type="Google" id="ProtNLM"/>
    </source>
</evidence>
<sequence length="135" mass="15880">MFPKSELRQHIIKLAQEVLTDVVESPENHVFDHIPMTESDYPFIAVAECFEENTSTSTRTLVRDNFIIHVFNYWEKTTETEKIIYELSKAIYENDNSGNWIWLVTKCNSEYTGEYDKEFNMYLGHAILDITLENS</sequence>
<gene>
    <name evidence="1" type="ORF">DOK76_12390</name>
</gene>
<dbReference type="Proteomes" id="UP000664857">
    <property type="component" value="Unassembled WGS sequence"/>
</dbReference>
<name>A0ABS3HXE7_9ENTE</name>
<dbReference type="InterPro" id="IPR053745">
    <property type="entry name" value="Viral_Tail_Comp_sf"/>
</dbReference>
<organism evidence="1 2">
    <name type="scientific">Candidatus Vagococcus giribetii</name>
    <dbReference type="NCBI Taxonomy" id="2230876"/>
    <lineage>
        <taxon>Bacteria</taxon>
        <taxon>Bacillati</taxon>
        <taxon>Bacillota</taxon>
        <taxon>Bacilli</taxon>
        <taxon>Lactobacillales</taxon>
        <taxon>Enterococcaceae</taxon>
        <taxon>Vagococcus</taxon>
    </lineage>
</organism>
<dbReference type="RefSeq" id="WP_206968233.1">
    <property type="nucleotide sequence ID" value="NZ_JAFLVX010000038.1"/>
</dbReference>
<keyword evidence="2" id="KW-1185">Reference proteome</keyword>
<evidence type="ECO:0000313" key="1">
    <source>
        <dbReference type="EMBL" id="MBO0477872.1"/>
    </source>
</evidence>
<comment type="caution">
    <text evidence="1">The sequence shown here is derived from an EMBL/GenBank/DDBJ whole genome shotgun (WGS) entry which is preliminary data.</text>
</comment>
<dbReference type="Gene3D" id="3.30.2000.30">
    <property type="match status" value="1"/>
</dbReference>
<evidence type="ECO:0000313" key="2">
    <source>
        <dbReference type="Proteomes" id="UP000664857"/>
    </source>
</evidence>
<dbReference type="EMBL" id="JAFLVX010000038">
    <property type="protein sequence ID" value="MBO0477872.1"/>
    <property type="molecule type" value="Genomic_DNA"/>
</dbReference>
<accession>A0ABS3HXE7</accession>
<protein>
    <recommendedName>
        <fullName evidence="3">DUF3168 domain-containing protein</fullName>
    </recommendedName>
</protein>
<reference evidence="1 2" key="1">
    <citation type="submission" date="2021-03" db="EMBL/GenBank/DDBJ databases">
        <title>Enterococcal diversity collection.</title>
        <authorList>
            <person name="Gilmore M.S."/>
            <person name="Schwartzman J."/>
            <person name="Van Tyne D."/>
            <person name="Martin M."/>
            <person name="Earl A.M."/>
            <person name="Manson A.L."/>
            <person name="Straub T."/>
            <person name="Salamzade R."/>
            <person name="Saavedra J."/>
            <person name="Lebreton F."/>
            <person name="Prichula J."/>
            <person name="Schaufler K."/>
            <person name="Gaca A."/>
            <person name="Sgardioli B."/>
            <person name="Wagenaar J."/>
            <person name="Strong T."/>
        </authorList>
    </citation>
    <scope>NUCLEOTIDE SEQUENCE [LARGE SCALE GENOMIC DNA]</scope>
    <source>
        <strain evidence="1 2">DIV0080</strain>
    </source>
</reference>
<proteinExistence type="predicted"/>